<name>A0A3B0Y6Q4_9ZZZZ</name>
<sequence>MKKITGIRSFVCSLPQAYFILLFVFAPPVFSAKSVFEGHQQEQHVLTGIELERIKTEHRQKFGSAQEPASKGSMRPWGKKKKKLSTQINWGECRDYALYKRKSCYRDGREAYQCEQAYEARFVLCD</sequence>
<dbReference type="EMBL" id="UOFJ01000640">
    <property type="protein sequence ID" value="VAW72083.1"/>
    <property type="molecule type" value="Genomic_DNA"/>
</dbReference>
<evidence type="ECO:0000313" key="2">
    <source>
        <dbReference type="EMBL" id="VAW72083.1"/>
    </source>
</evidence>
<organism evidence="2">
    <name type="scientific">hydrothermal vent metagenome</name>
    <dbReference type="NCBI Taxonomy" id="652676"/>
    <lineage>
        <taxon>unclassified sequences</taxon>
        <taxon>metagenomes</taxon>
        <taxon>ecological metagenomes</taxon>
    </lineage>
</organism>
<reference evidence="2" key="1">
    <citation type="submission" date="2018-06" db="EMBL/GenBank/DDBJ databases">
        <authorList>
            <person name="Zhirakovskaya E."/>
        </authorList>
    </citation>
    <scope>NUCLEOTIDE SEQUENCE</scope>
</reference>
<gene>
    <name evidence="2" type="ORF">MNBD_GAMMA10-2328</name>
</gene>
<dbReference type="AlphaFoldDB" id="A0A3B0Y6Q4"/>
<protein>
    <submittedName>
        <fullName evidence="2">Uncharacterized protein</fullName>
    </submittedName>
</protein>
<evidence type="ECO:0000256" key="1">
    <source>
        <dbReference type="SAM" id="MobiDB-lite"/>
    </source>
</evidence>
<feature type="region of interest" description="Disordered" evidence="1">
    <location>
        <begin position="60"/>
        <end position="82"/>
    </location>
</feature>
<accession>A0A3B0Y6Q4</accession>
<proteinExistence type="predicted"/>